<dbReference type="GO" id="GO:1901982">
    <property type="term" value="F:maltose binding"/>
    <property type="evidence" value="ECO:0007669"/>
    <property type="project" value="TreeGrafter"/>
</dbReference>
<dbReference type="Pfam" id="PF13416">
    <property type="entry name" value="SBP_bac_8"/>
    <property type="match status" value="1"/>
</dbReference>
<evidence type="ECO:0000313" key="4">
    <source>
        <dbReference type="EMBL" id="QTL96486.1"/>
    </source>
</evidence>
<accession>A0A8A7K456</accession>
<dbReference type="AlphaFoldDB" id="A0A8A7K456"/>
<dbReference type="SUPFAM" id="SSF53850">
    <property type="entry name" value="Periplasmic binding protein-like II"/>
    <property type="match status" value="1"/>
</dbReference>
<dbReference type="GO" id="GO:0055085">
    <property type="term" value="P:transmembrane transport"/>
    <property type="evidence" value="ECO:0007669"/>
    <property type="project" value="InterPro"/>
</dbReference>
<dbReference type="PROSITE" id="PS01037">
    <property type="entry name" value="SBP_BACTERIAL_1"/>
    <property type="match status" value="1"/>
</dbReference>
<dbReference type="Gene3D" id="3.40.190.10">
    <property type="entry name" value="Periplasmic binding protein-like II"/>
    <property type="match status" value="2"/>
</dbReference>
<evidence type="ECO:0000256" key="2">
    <source>
        <dbReference type="ARBA" id="ARBA00022448"/>
    </source>
</evidence>
<dbReference type="KEGG" id="ifn:GM661_00125"/>
<keyword evidence="5" id="KW-1185">Reference proteome</keyword>
<gene>
    <name evidence="4" type="ORF">GM661_00125</name>
</gene>
<dbReference type="Proteomes" id="UP000665020">
    <property type="component" value="Chromosome"/>
</dbReference>
<dbReference type="InterPro" id="IPR006061">
    <property type="entry name" value="SBP_1_CS"/>
</dbReference>
<proteinExistence type="inferred from homology"/>
<reference evidence="4" key="1">
    <citation type="submission" date="2019-12" db="EMBL/GenBank/DDBJ databases">
        <authorList>
            <person name="zhang j."/>
            <person name="sun C.M."/>
        </authorList>
    </citation>
    <scope>NUCLEOTIDE SEQUENCE</scope>
    <source>
        <strain evidence="4">NS-1</strain>
    </source>
</reference>
<dbReference type="InterPro" id="IPR006059">
    <property type="entry name" value="SBP"/>
</dbReference>
<evidence type="ECO:0000256" key="1">
    <source>
        <dbReference type="ARBA" id="ARBA00008520"/>
    </source>
</evidence>
<evidence type="ECO:0000256" key="3">
    <source>
        <dbReference type="ARBA" id="ARBA00022729"/>
    </source>
</evidence>
<organism evidence="4 5">
    <name type="scientific">Iocasia fonsfrigidae</name>
    <dbReference type="NCBI Taxonomy" id="2682810"/>
    <lineage>
        <taxon>Bacteria</taxon>
        <taxon>Bacillati</taxon>
        <taxon>Bacillota</taxon>
        <taxon>Clostridia</taxon>
        <taxon>Halanaerobiales</taxon>
        <taxon>Halanaerobiaceae</taxon>
        <taxon>Iocasia</taxon>
    </lineage>
</organism>
<dbReference type="GO" id="GO:0042956">
    <property type="term" value="P:maltodextrin transmembrane transport"/>
    <property type="evidence" value="ECO:0007669"/>
    <property type="project" value="TreeGrafter"/>
</dbReference>
<protein>
    <submittedName>
        <fullName evidence="4">Extracellular solute-binding protein</fullName>
    </submittedName>
</protein>
<dbReference type="PANTHER" id="PTHR30061:SF50">
    <property type="entry name" value="MALTOSE_MALTODEXTRIN-BINDING PERIPLASMIC PROTEIN"/>
    <property type="match status" value="1"/>
</dbReference>
<dbReference type="PANTHER" id="PTHR30061">
    <property type="entry name" value="MALTOSE-BINDING PERIPLASMIC PROTEIN"/>
    <property type="match status" value="1"/>
</dbReference>
<keyword evidence="3" id="KW-0732">Signal</keyword>
<comment type="similarity">
    <text evidence="1">Belongs to the bacterial solute-binding protein 1 family.</text>
</comment>
<name>A0A8A7K456_9FIRM</name>
<evidence type="ECO:0000313" key="5">
    <source>
        <dbReference type="Proteomes" id="UP000665020"/>
    </source>
</evidence>
<dbReference type="GO" id="GO:0055052">
    <property type="term" value="C:ATP-binding cassette (ABC) transporter complex, substrate-binding subunit-containing"/>
    <property type="evidence" value="ECO:0007669"/>
    <property type="project" value="TreeGrafter"/>
</dbReference>
<sequence length="422" mass="46707">MKKYLSMVVFLMVILVSSFVIVNAGNVEITLVNSKEEIQKQLEEAAEVFESENPGISLEVIPAPAGQSPYEKVVAMYASGNAPTLAMLDPGDMPKFTEKFMDLSSQKWAKDGMPGAFNAAEIDGKLIGFPLAIEGYAFIYNKKIVEKAVNGDFDPSTIKTRDDLERLFQQIEDSGVSPLHISPMDWSLGQHYLAIAYIAQSKDQEDVYKFLDDLKAGKVDLANNKVFNGLMETFDVMKKYNIDKNDPLSGTYDRGAELLGLGKVAIWFMGNWAWPSLNEFDPDGQYGFLAVPISNKAADFGNSSIVKGSSKFIGIDKEQSSKEERAAAQKFLNWLIYSDSGQDVLVNKMNIIPAYKSIELEPADPLAKSITKYMVKAQTIETITLPADHWSVVGASMQKYLAGYIDKAGLAKEVEAYWKTVK</sequence>
<keyword evidence="2" id="KW-0813">Transport</keyword>
<dbReference type="GO" id="GO:0015768">
    <property type="term" value="P:maltose transport"/>
    <property type="evidence" value="ECO:0007669"/>
    <property type="project" value="TreeGrafter"/>
</dbReference>
<dbReference type="EMBL" id="CP046640">
    <property type="protein sequence ID" value="QTL96486.1"/>
    <property type="molecule type" value="Genomic_DNA"/>
</dbReference>